<accession>A0A9P5N4C3</accession>
<feature type="domain" description="DUF427" evidence="1">
    <location>
        <begin position="20"/>
        <end position="84"/>
    </location>
</feature>
<dbReference type="InterPro" id="IPR007361">
    <property type="entry name" value="DUF427"/>
</dbReference>
<gene>
    <name evidence="2" type="ORF">DFH94DRAFT_709914</name>
</gene>
<dbReference type="AlphaFoldDB" id="A0A9P5N4C3"/>
<evidence type="ECO:0000313" key="3">
    <source>
        <dbReference type="Proteomes" id="UP000759537"/>
    </source>
</evidence>
<proteinExistence type="predicted"/>
<feature type="domain" description="DUF427" evidence="1">
    <location>
        <begin position="133"/>
        <end position="224"/>
    </location>
</feature>
<dbReference type="OrthoDB" id="18996at2759"/>
<evidence type="ECO:0000313" key="2">
    <source>
        <dbReference type="EMBL" id="KAF8486039.1"/>
    </source>
</evidence>
<protein>
    <submittedName>
        <fullName evidence="2">DUF427-domain-containing protein</fullName>
    </submittedName>
</protein>
<reference evidence="2" key="1">
    <citation type="submission" date="2019-10" db="EMBL/GenBank/DDBJ databases">
        <authorList>
            <consortium name="DOE Joint Genome Institute"/>
            <person name="Kuo A."/>
            <person name="Miyauchi S."/>
            <person name="Kiss E."/>
            <person name="Drula E."/>
            <person name="Kohler A."/>
            <person name="Sanchez-Garcia M."/>
            <person name="Andreopoulos B."/>
            <person name="Barry K.W."/>
            <person name="Bonito G."/>
            <person name="Buee M."/>
            <person name="Carver A."/>
            <person name="Chen C."/>
            <person name="Cichocki N."/>
            <person name="Clum A."/>
            <person name="Culley D."/>
            <person name="Crous P.W."/>
            <person name="Fauchery L."/>
            <person name="Girlanda M."/>
            <person name="Hayes R."/>
            <person name="Keri Z."/>
            <person name="LaButti K."/>
            <person name="Lipzen A."/>
            <person name="Lombard V."/>
            <person name="Magnuson J."/>
            <person name="Maillard F."/>
            <person name="Morin E."/>
            <person name="Murat C."/>
            <person name="Nolan M."/>
            <person name="Ohm R."/>
            <person name="Pangilinan J."/>
            <person name="Pereira M."/>
            <person name="Perotto S."/>
            <person name="Peter M."/>
            <person name="Riley R."/>
            <person name="Sitrit Y."/>
            <person name="Stielow B."/>
            <person name="Szollosi G."/>
            <person name="Zifcakova L."/>
            <person name="Stursova M."/>
            <person name="Spatafora J.W."/>
            <person name="Tedersoo L."/>
            <person name="Vaario L.-M."/>
            <person name="Yamada A."/>
            <person name="Yan M."/>
            <person name="Wang P."/>
            <person name="Xu J."/>
            <person name="Bruns T."/>
            <person name="Baldrian P."/>
            <person name="Vilgalys R."/>
            <person name="Henrissat B."/>
            <person name="Grigoriev I.V."/>
            <person name="Hibbett D."/>
            <person name="Nagy L.G."/>
            <person name="Martin F.M."/>
        </authorList>
    </citation>
    <scope>NUCLEOTIDE SEQUENCE</scope>
    <source>
        <strain evidence="2">Prilba</strain>
    </source>
</reference>
<name>A0A9P5N4C3_9AGAM</name>
<dbReference type="Proteomes" id="UP000759537">
    <property type="component" value="Unassembled WGS sequence"/>
</dbReference>
<dbReference type="EMBL" id="WHVB01000002">
    <property type="protein sequence ID" value="KAF8486039.1"/>
    <property type="molecule type" value="Genomic_DNA"/>
</dbReference>
<reference evidence="2" key="2">
    <citation type="journal article" date="2020" name="Nat. Commun.">
        <title>Large-scale genome sequencing of mycorrhizal fungi provides insights into the early evolution of symbiotic traits.</title>
        <authorList>
            <person name="Miyauchi S."/>
            <person name="Kiss E."/>
            <person name="Kuo A."/>
            <person name="Drula E."/>
            <person name="Kohler A."/>
            <person name="Sanchez-Garcia M."/>
            <person name="Morin E."/>
            <person name="Andreopoulos B."/>
            <person name="Barry K.W."/>
            <person name="Bonito G."/>
            <person name="Buee M."/>
            <person name="Carver A."/>
            <person name="Chen C."/>
            <person name="Cichocki N."/>
            <person name="Clum A."/>
            <person name="Culley D."/>
            <person name="Crous P.W."/>
            <person name="Fauchery L."/>
            <person name="Girlanda M."/>
            <person name="Hayes R.D."/>
            <person name="Keri Z."/>
            <person name="LaButti K."/>
            <person name="Lipzen A."/>
            <person name="Lombard V."/>
            <person name="Magnuson J."/>
            <person name="Maillard F."/>
            <person name="Murat C."/>
            <person name="Nolan M."/>
            <person name="Ohm R.A."/>
            <person name="Pangilinan J."/>
            <person name="Pereira M.F."/>
            <person name="Perotto S."/>
            <person name="Peter M."/>
            <person name="Pfister S."/>
            <person name="Riley R."/>
            <person name="Sitrit Y."/>
            <person name="Stielow J.B."/>
            <person name="Szollosi G."/>
            <person name="Zifcakova L."/>
            <person name="Stursova M."/>
            <person name="Spatafora J.W."/>
            <person name="Tedersoo L."/>
            <person name="Vaario L.M."/>
            <person name="Yamada A."/>
            <person name="Yan M."/>
            <person name="Wang P."/>
            <person name="Xu J."/>
            <person name="Bruns T."/>
            <person name="Baldrian P."/>
            <person name="Vilgalys R."/>
            <person name="Dunand C."/>
            <person name="Henrissat B."/>
            <person name="Grigoriev I.V."/>
            <person name="Hibbett D."/>
            <person name="Nagy L.G."/>
            <person name="Martin F.M."/>
        </authorList>
    </citation>
    <scope>NUCLEOTIDE SEQUENCE</scope>
    <source>
        <strain evidence="2">Prilba</strain>
    </source>
</reference>
<keyword evidence="3" id="KW-1185">Reference proteome</keyword>
<sequence length="244" mass="28121">MSTSIPFPHTGYFEDAQRRVRVLFGGQYIVDTHKAKLVWEHAYFPSYFFRFSDVPEKFLRNPKQGATSTTYDLVVADHTAEDAVTVHSIGDLKDLVKITFDKVDAWLEEDEEIYQHPRDPYKRIDVRQSSRHVRVEIDGVEVANTTKPRLLFETGLPARTYIPKGDVRLELLSHSKLTTGCPYKGSANYYDVNLPSGKKNDIAWWYRTTFPESTDIKGFIAFFDEKVDVFVDGQLEVRPKTPFS</sequence>
<dbReference type="Gene3D" id="2.170.150.40">
    <property type="entry name" value="Domain of unknown function (DUF427)"/>
    <property type="match status" value="2"/>
</dbReference>
<dbReference type="PANTHER" id="PTHR34310:SF9">
    <property type="entry name" value="BLR5716 PROTEIN"/>
    <property type="match status" value="1"/>
</dbReference>
<organism evidence="2 3">
    <name type="scientific">Russula ochroleuca</name>
    <dbReference type="NCBI Taxonomy" id="152965"/>
    <lineage>
        <taxon>Eukaryota</taxon>
        <taxon>Fungi</taxon>
        <taxon>Dikarya</taxon>
        <taxon>Basidiomycota</taxon>
        <taxon>Agaricomycotina</taxon>
        <taxon>Agaricomycetes</taxon>
        <taxon>Russulales</taxon>
        <taxon>Russulaceae</taxon>
        <taxon>Russula</taxon>
    </lineage>
</organism>
<dbReference type="InterPro" id="IPR038694">
    <property type="entry name" value="DUF427_sf"/>
</dbReference>
<evidence type="ECO:0000259" key="1">
    <source>
        <dbReference type="Pfam" id="PF04248"/>
    </source>
</evidence>
<dbReference type="Pfam" id="PF04248">
    <property type="entry name" value="NTP_transf_9"/>
    <property type="match status" value="2"/>
</dbReference>
<comment type="caution">
    <text evidence="2">The sequence shown here is derived from an EMBL/GenBank/DDBJ whole genome shotgun (WGS) entry which is preliminary data.</text>
</comment>
<dbReference type="PANTHER" id="PTHR34310">
    <property type="entry name" value="DUF427 DOMAIN PROTEIN (AFU_ORTHOLOGUE AFUA_3G02220)"/>
    <property type="match status" value="1"/>
</dbReference>